<evidence type="ECO:0000256" key="1">
    <source>
        <dbReference type="SAM" id="Phobius"/>
    </source>
</evidence>
<feature type="transmembrane region" description="Helical" evidence="1">
    <location>
        <begin position="151"/>
        <end position="172"/>
    </location>
</feature>
<feature type="transmembrane region" description="Helical" evidence="1">
    <location>
        <begin position="124"/>
        <end position="144"/>
    </location>
</feature>
<keyword evidence="1" id="KW-0472">Membrane</keyword>
<organism evidence="2 3">
    <name type="scientific">Thermotoga neapolitana (strain ATCC 49049 / DSM 4359 / NBRC 107923 / NS-E)</name>
    <dbReference type="NCBI Taxonomy" id="309803"/>
    <lineage>
        <taxon>Bacteria</taxon>
        <taxon>Thermotogati</taxon>
        <taxon>Thermotogota</taxon>
        <taxon>Thermotogae</taxon>
        <taxon>Thermotogales</taxon>
        <taxon>Thermotogaceae</taxon>
        <taxon>Thermotoga</taxon>
    </lineage>
</organism>
<evidence type="ECO:0000313" key="2">
    <source>
        <dbReference type="EMBL" id="ACM23295.1"/>
    </source>
</evidence>
<gene>
    <name evidence="2" type="ordered locus">CTN_1119</name>
</gene>
<dbReference type="HOGENOM" id="CLU_113596_0_0_0"/>
<keyword evidence="1" id="KW-0812">Transmembrane</keyword>
<dbReference type="AlphaFoldDB" id="B9K8L2"/>
<dbReference type="eggNOG" id="COG3374">
    <property type="taxonomic scope" value="Bacteria"/>
</dbReference>
<evidence type="ECO:0000313" key="3">
    <source>
        <dbReference type="Proteomes" id="UP000000445"/>
    </source>
</evidence>
<feature type="transmembrane region" description="Helical" evidence="1">
    <location>
        <begin position="6"/>
        <end position="25"/>
    </location>
</feature>
<keyword evidence="1" id="KW-1133">Transmembrane helix</keyword>
<protein>
    <recommendedName>
        <fullName evidence="4">DUF981 domain-containing protein</fullName>
    </recommendedName>
</protein>
<feature type="transmembrane region" description="Helical" evidence="1">
    <location>
        <begin position="37"/>
        <end position="61"/>
    </location>
</feature>
<dbReference type="STRING" id="309803.CTN_1119"/>
<dbReference type="EMBL" id="CP000916">
    <property type="protein sequence ID" value="ACM23295.1"/>
    <property type="molecule type" value="Genomic_DNA"/>
</dbReference>
<feature type="transmembrane region" description="Helical" evidence="1">
    <location>
        <begin position="98"/>
        <end position="118"/>
    </location>
</feature>
<dbReference type="Pfam" id="PF06168">
    <property type="entry name" value="DUF981"/>
    <property type="match status" value="1"/>
</dbReference>
<reference evidence="2 3" key="1">
    <citation type="journal article" date="2009" name="Biosci. Biotechnol. Biochem.">
        <title>WeGAS: a web-based microbial genome annotation system.</title>
        <authorList>
            <person name="Lee D."/>
            <person name="Seo H."/>
            <person name="Park C."/>
            <person name="Park K."/>
        </authorList>
    </citation>
    <scope>NUCLEOTIDE SEQUENCE [LARGE SCALE GENOMIC DNA]</scope>
    <source>
        <strain evidence="3">ATCC 49049 / DSM 4359 / NBRC 107923 / NS-E</strain>
    </source>
</reference>
<dbReference type="KEGG" id="tna:CTN_1119"/>
<proteinExistence type="predicted"/>
<dbReference type="InterPro" id="IPR009324">
    <property type="entry name" value="DUF981"/>
</dbReference>
<accession>B9K8L2</accession>
<dbReference type="Proteomes" id="UP000000445">
    <property type="component" value="Chromosome"/>
</dbReference>
<sequence length="194" mass="20700">MFVDYLTVFMADVVAGLGVLIAFVLKGLNDSEKAKPFAPAFAAVGLLAIATGLHMVLTWPLPGSHNIAFGEPFLLYGFVFLAAAIAVAKGWDLMPTTIFALFAGIYAIIVGGSIIGYGMTRHPATSGLGFIVAGLVGVLSPVVWKLRENKVIRFLGVVLLALTLLLWFITMYGSVTGHMNPQGSFGKWTPIPMR</sequence>
<dbReference type="RefSeq" id="WP_015919610.1">
    <property type="nucleotide sequence ID" value="NC_011978.1"/>
</dbReference>
<feature type="transmembrane region" description="Helical" evidence="1">
    <location>
        <begin position="73"/>
        <end position="91"/>
    </location>
</feature>
<evidence type="ECO:0008006" key="4">
    <source>
        <dbReference type="Google" id="ProtNLM"/>
    </source>
</evidence>
<name>B9K8L2_THENN</name>
<keyword evidence="3" id="KW-1185">Reference proteome</keyword>